<accession>X1BRZ0</accession>
<comment type="caution">
    <text evidence="1">The sequence shown here is derived from an EMBL/GenBank/DDBJ whole genome shotgun (WGS) entry which is preliminary data.</text>
</comment>
<name>X1BRZ0_9ZZZZ</name>
<reference evidence="1" key="1">
    <citation type="journal article" date="2014" name="Front. Microbiol.">
        <title>High frequency of phylogenetically diverse reductive dehalogenase-homologous genes in deep subseafloor sedimentary metagenomes.</title>
        <authorList>
            <person name="Kawai M."/>
            <person name="Futagami T."/>
            <person name="Toyoda A."/>
            <person name="Takaki Y."/>
            <person name="Nishi S."/>
            <person name="Hori S."/>
            <person name="Arai W."/>
            <person name="Tsubouchi T."/>
            <person name="Morono Y."/>
            <person name="Uchiyama I."/>
            <person name="Ito T."/>
            <person name="Fujiyama A."/>
            <person name="Inagaki F."/>
            <person name="Takami H."/>
        </authorList>
    </citation>
    <scope>NUCLEOTIDE SEQUENCE</scope>
    <source>
        <strain evidence="1">Expedition CK06-06</strain>
    </source>
</reference>
<gene>
    <name evidence="1" type="ORF">S01H4_47349</name>
</gene>
<organism evidence="1">
    <name type="scientific">marine sediment metagenome</name>
    <dbReference type="NCBI Taxonomy" id="412755"/>
    <lineage>
        <taxon>unclassified sequences</taxon>
        <taxon>metagenomes</taxon>
        <taxon>ecological metagenomes</taxon>
    </lineage>
</organism>
<dbReference type="Gene3D" id="1.10.1670.10">
    <property type="entry name" value="Helix-hairpin-Helix base-excision DNA repair enzymes (C-terminal)"/>
    <property type="match status" value="1"/>
</dbReference>
<dbReference type="AlphaFoldDB" id="X1BRZ0"/>
<evidence type="ECO:0000313" key="1">
    <source>
        <dbReference type="EMBL" id="GAG98469.1"/>
    </source>
</evidence>
<dbReference type="InterPro" id="IPR023170">
    <property type="entry name" value="HhH_base_excis_C"/>
</dbReference>
<dbReference type="EMBL" id="BART01026569">
    <property type="protein sequence ID" value="GAG98469.1"/>
    <property type="molecule type" value="Genomic_DNA"/>
</dbReference>
<proteinExistence type="predicted"/>
<sequence length="41" mass="4930">MTKRKYLEIEELLKSIGNKLNLNMAELDLYLWYLETGKILK</sequence>
<protein>
    <submittedName>
        <fullName evidence="1">Uncharacterized protein</fullName>
    </submittedName>
</protein>